<evidence type="ECO:0000256" key="5">
    <source>
        <dbReference type="ARBA" id="ARBA00034545"/>
    </source>
</evidence>
<dbReference type="Gene3D" id="3.40.50.150">
    <property type="entry name" value="Vaccinia Virus protein VP39"/>
    <property type="match status" value="1"/>
</dbReference>
<dbReference type="CDD" id="cd02440">
    <property type="entry name" value="AdoMet_MTases"/>
    <property type="match status" value="1"/>
</dbReference>
<comment type="catalytic activity">
    <reaction evidence="6">
        <text>arsenic triglutathione + [thioredoxin]-dithiol + S-adenosyl-L-methionine + 2 H2O = methylarsonous acid + [thioredoxin]-disulfide + 3 glutathione + S-adenosyl-L-homocysteine + H(+)</text>
        <dbReference type="Rhea" id="RHEA:69460"/>
        <dbReference type="Rhea" id="RHEA-COMP:10698"/>
        <dbReference type="Rhea" id="RHEA-COMP:10700"/>
        <dbReference type="ChEBI" id="CHEBI:15377"/>
        <dbReference type="ChEBI" id="CHEBI:15378"/>
        <dbReference type="ChEBI" id="CHEBI:17826"/>
        <dbReference type="ChEBI" id="CHEBI:29950"/>
        <dbReference type="ChEBI" id="CHEBI:50058"/>
        <dbReference type="ChEBI" id="CHEBI:57856"/>
        <dbReference type="ChEBI" id="CHEBI:57925"/>
        <dbReference type="ChEBI" id="CHEBI:59789"/>
        <dbReference type="ChEBI" id="CHEBI:183640"/>
        <dbReference type="EC" id="2.1.1.137"/>
    </reaction>
</comment>
<comment type="similarity">
    <text evidence="3">Belongs to the methyltransferase superfamily. Arsenite methyltransferase family.</text>
</comment>
<reference evidence="10 11" key="1">
    <citation type="submission" date="2021-07" db="EMBL/GenBank/DDBJ databases">
        <title>Paenibacillus radiodurans sp. nov., isolated from the southeastern edge of Tengger Desert.</title>
        <authorList>
            <person name="Zhang G."/>
        </authorList>
    </citation>
    <scope>NUCLEOTIDE SEQUENCE [LARGE SCALE GENOMIC DNA]</scope>
    <source>
        <strain evidence="10 11">CCM 7311</strain>
    </source>
</reference>
<evidence type="ECO:0000256" key="7">
    <source>
        <dbReference type="ARBA" id="ARBA00047943"/>
    </source>
</evidence>
<dbReference type="InterPro" id="IPR026669">
    <property type="entry name" value="Arsenite_MeTrfase-like"/>
</dbReference>
<dbReference type="GO" id="GO:0008168">
    <property type="term" value="F:methyltransferase activity"/>
    <property type="evidence" value="ECO:0007669"/>
    <property type="project" value="UniProtKB-KW"/>
</dbReference>
<dbReference type="Pfam" id="PF13847">
    <property type="entry name" value="Methyltransf_31"/>
    <property type="match status" value="1"/>
</dbReference>
<dbReference type="EMBL" id="JAHZIK010000074">
    <property type="protein sequence ID" value="MBW7453436.1"/>
    <property type="molecule type" value="Genomic_DNA"/>
</dbReference>
<evidence type="ECO:0000256" key="2">
    <source>
        <dbReference type="ARBA" id="ARBA00022691"/>
    </source>
</evidence>
<keyword evidence="2" id="KW-0949">S-adenosyl-L-methionine</keyword>
<sequence length="269" mass="28688">MNQVQNDEIRQHVRSRYKQIALYNENESDAGCCAPAISCCDTPRDFNDISSKLGYSNDELTSVPEGANLGLGCGNPQAIASLQAGEVVVDLGSGGGFDSFLAAKQVGDSGKVIGVDMTPEMISRARGNALRGGYANTEFRLGEIEHLPISDDSVNVIISNCVINLSPDKQQVFNEAIRVLKPGGRLAISDIVTTAALPEEIKQDMDSLAGCISGASSIDEIQIILEDSGFVDIVIEPKDESKAFIRKWIPGAQVDQYIVSAVIKAAKAL</sequence>
<accession>A0ABS7BY65</accession>
<comment type="catalytic activity">
    <reaction evidence="8">
        <text>arsenic triglutathione + 3 [thioredoxin]-dithiol + 3 S-adenosyl-L-methionine = trimethylarsine + 3 [thioredoxin]-disulfide + 3 glutathione + 3 S-adenosyl-L-homocysteine + 3 H(+)</text>
        <dbReference type="Rhea" id="RHEA:69432"/>
        <dbReference type="Rhea" id="RHEA-COMP:10698"/>
        <dbReference type="Rhea" id="RHEA-COMP:10700"/>
        <dbReference type="ChEBI" id="CHEBI:15378"/>
        <dbReference type="ChEBI" id="CHEBI:27130"/>
        <dbReference type="ChEBI" id="CHEBI:29950"/>
        <dbReference type="ChEBI" id="CHEBI:50058"/>
        <dbReference type="ChEBI" id="CHEBI:57856"/>
        <dbReference type="ChEBI" id="CHEBI:57925"/>
        <dbReference type="ChEBI" id="CHEBI:59789"/>
        <dbReference type="ChEBI" id="CHEBI:183640"/>
        <dbReference type="EC" id="2.1.1.137"/>
    </reaction>
</comment>
<evidence type="ECO:0000256" key="3">
    <source>
        <dbReference type="ARBA" id="ARBA00034487"/>
    </source>
</evidence>
<dbReference type="GO" id="GO:0032259">
    <property type="term" value="P:methylation"/>
    <property type="evidence" value="ECO:0007669"/>
    <property type="project" value="UniProtKB-KW"/>
</dbReference>
<dbReference type="EC" id="2.1.1.137" evidence="4"/>
<dbReference type="PANTHER" id="PTHR43675">
    <property type="entry name" value="ARSENITE METHYLTRANSFERASE"/>
    <property type="match status" value="1"/>
</dbReference>
<dbReference type="PANTHER" id="PTHR43675:SF8">
    <property type="entry name" value="ARSENITE METHYLTRANSFERASE"/>
    <property type="match status" value="1"/>
</dbReference>
<evidence type="ECO:0000259" key="9">
    <source>
        <dbReference type="Pfam" id="PF13847"/>
    </source>
</evidence>
<protein>
    <recommendedName>
        <fullName evidence="5">Arsenite methyltransferase</fullName>
        <ecNumber evidence="4">2.1.1.137</ecNumber>
    </recommendedName>
</protein>
<dbReference type="NCBIfam" id="NF008823">
    <property type="entry name" value="PRK11873.1"/>
    <property type="match status" value="1"/>
</dbReference>
<dbReference type="SUPFAM" id="SSF53335">
    <property type="entry name" value="S-adenosyl-L-methionine-dependent methyltransferases"/>
    <property type="match status" value="1"/>
</dbReference>
<proteinExistence type="inferred from homology"/>
<comment type="catalytic activity">
    <reaction evidence="7">
        <text>arsenic triglutathione + 2 [thioredoxin]-dithiol + 2 S-adenosyl-L-methionine + H2O = dimethylarsinous acid + 2 [thioredoxin]-disulfide + 3 glutathione + 2 S-adenosyl-L-homocysteine + 2 H(+)</text>
        <dbReference type="Rhea" id="RHEA:69464"/>
        <dbReference type="Rhea" id="RHEA-COMP:10698"/>
        <dbReference type="Rhea" id="RHEA-COMP:10700"/>
        <dbReference type="ChEBI" id="CHEBI:15377"/>
        <dbReference type="ChEBI" id="CHEBI:15378"/>
        <dbReference type="ChEBI" id="CHEBI:23808"/>
        <dbReference type="ChEBI" id="CHEBI:29950"/>
        <dbReference type="ChEBI" id="CHEBI:50058"/>
        <dbReference type="ChEBI" id="CHEBI:57856"/>
        <dbReference type="ChEBI" id="CHEBI:57925"/>
        <dbReference type="ChEBI" id="CHEBI:59789"/>
        <dbReference type="ChEBI" id="CHEBI:183640"/>
        <dbReference type="EC" id="2.1.1.137"/>
    </reaction>
</comment>
<evidence type="ECO:0000256" key="6">
    <source>
        <dbReference type="ARBA" id="ARBA00047941"/>
    </source>
</evidence>
<keyword evidence="1" id="KW-0808">Transferase</keyword>
<feature type="domain" description="Methyltransferase" evidence="9">
    <location>
        <begin position="84"/>
        <end position="228"/>
    </location>
</feature>
<gene>
    <name evidence="10" type="ORF">K0U00_05225</name>
</gene>
<evidence type="ECO:0000313" key="10">
    <source>
        <dbReference type="EMBL" id="MBW7453436.1"/>
    </source>
</evidence>
<dbReference type="InterPro" id="IPR025714">
    <property type="entry name" value="Methyltranfer_dom"/>
</dbReference>
<organism evidence="10 11">
    <name type="scientific">Paenibacillus sepulcri</name>
    <dbReference type="NCBI Taxonomy" id="359917"/>
    <lineage>
        <taxon>Bacteria</taxon>
        <taxon>Bacillati</taxon>
        <taxon>Bacillota</taxon>
        <taxon>Bacilli</taxon>
        <taxon>Bacillales</taxon>
        <taxon>Paenibacillaceae</taxon>
        <taxon>Paenibacillus</taxon>
    </lineage>
</organism>
<dbReference type="Proteomes" id="UP001519887">
    <property type="component" value="Unassembled WGS sequence"/>
</dbReference>
<dbReference type="RefSeq" id="WP_210045333.1">
    <property type="nucleotide sequence ID" value="NZ_JBHLVU010000010.1"/>
</dbReference>
<keyword evidence="11" id="KW-1185">Reference proteome</keyword>
<dbReference type="InterPro" id="IPR029063">
    <property type="entry name" value="SAM-dependent_MTases_sf"/>
</dbReference>
<keyword evidence="10" id="KW-0489">Methyltransferase</keyword>
<evidence type="ECO:0000313" key="11">
    <source>
        <dbReference type="Proteomes" id="UP001519887"/>
    </source>
</evidence>
<evidence type="ECO:0000256" key="1">
    <source>
        <dbReference type="ARBA" id="ARBA00022679"/>
    </source>
</evidence>
<evidence type="ECO:0000256" key="8">
    <source>
        <dbReference type="ARBA" id="ARBA00048428"/>
    </source>
</evidence>
<name>A0ABS7BY65_9BACL</name>
<evidence type="ECO:0000256" key="4">
    <source>
        <dbReference type="ARBA" id="ARBA00034521"/>
    </source>
</evidence>
<comment type="caution">
    <text evidence="10">The sequence shown here is derived from an EMBL/GenBank/DDBJ whole genome shotgun (WGS) entry which is preliminary data.</text>
</comment>